<gene>
    <name evidence="1" type="ORF">F2P81_020704</name>
</gene>
<reference evidence="1 2" key="1">
    <citation type="submission" date="2019-06" db="EMBL/GenBank/DDBJ databases">
        <title>Draft genomes of female and male turbot (Scophthalmus maximus).</title>
        <authorList>
            <person name="Xu H."/>
            <person name="Xu X.-W."/>
            <person name="Shao C."/>
            <person name="Chen S."/>
        </authorList>
    </citation>
    <scope>NUCLEOTIDE SEQUENCE [LARGE SCALE GENOMIC DNA]</scope>
    <source>
        <strain evidence="1">Ysfricsl-2016a</strain>
        <tissue evidence="1">Blood</tissue>
    </source>
</reference>
<sequence>MDSFPPRVERTLGGVVPNKSQRTLSNLQGDALGKARRVNTCRPRQRVSLWEINLDLFREIMRHNDGYSVAMVAFQYAGAFPPSGCQRAQSFDLGKIKRINVRHKQDGAGADAASAVTWASYQTAEVNRERRRKASPLLPGPHRLTLLNPLTHNLVSGSPRYVLLGDLCKRSEVFVFLLPSTSCETSPGKQSVLDPKREPRSMLPAEFTTDWHSRVVPSQLAAAPGLDV</sequence>
<protein>
    <submittedName>
        <fullName evidence="1">Uncharacterized protein</fullName>
    </submittedName>
</protein>
<organism evidence="1 2">
    <name type="scientific">Scophthalmus maximus</name>
    <name type="common">Turbot</name>
    <name type="synonym">Psetta maxima</name>
    <dbReference type="NCBI Taxonomy" id="52904"/>
    <lineage>
        <taxon>Eukaryota</taxon>
        <taxon>Metazoa</taxon>
        <taxon>Chordata</taxon>
        <taxon>Craniata</taxon>
        <taxon>Vertebrata</taxon>
        <taxon>Euteleostomi</taxon>
        <taxon>Actinopterygii</taxon>
        <taxon>Neopterygii</taxon>
        <taxon>Teleostei</taxon>
        <taxon>Neoteleostei</taxon>
        <taxon>Acanthomorphata</taxon>
        <taxon>Carangaria</taxon>
        <taxon>Pleuronectiformes</taxon>
        <taxon>Pleuronectoidei</taxon>
        <taxon>Scophthalmidae</taxon>
        <taxon>Scophthalmus</taxon>
    </lineage>
</organism>
<dbReference type="Proteomes" id="UP000438429">
    <property type="component" value="Unassembled WGS sequence"/>
</dbReference>
<name>A0A6A4S0R0_SCOMX</name>
<proteinExistence type="predicted"/>
<evidence type="ECO:0000313" key="2">
    <source>
        <dbReference type="Proteomes" id="UP000438429"/>
    </source>
</evidence>
<accession>A0A6A4S0R0</accession>
<comment type="caution">
    <text evidence="1">The sequence shown here is derived from an EMBL/GenBank/DDBJ whole genome shotgun (WGS) entry which is preliminary data.</text>
</comment>
<dbReference type="AlphaFoldDB" id="A0A6A4S0R0"/>
<evidence type="ECO:0000313" key="1">
    <source>
        <dbReference type="EMBL" id="KAF0027963.1"/>
    </source>
</evidence>
<dbReference type="EMBL" id="VEVO01000018">
    <property type="protein sequence ID" value="KAF0027963.1"/>
    <property type="molecule type" value="Genomic_DNA"/>
</dbReference>